<dbReference type="Proteomes" id="UP000652681">
    <property type="component" value="Unassembled WGS sequence"/>
</dbReference>
<evidence type="ECO:0000313" key="1">
    <source>
        <dbReference type="EMBL" id="MBC9812738.1"/>
    </source>
</evidence>
<dbReference type="SUPFAM" id="SSF52833">
    <property type="entry name" value="Thioredoxin-like"/>
    <property type="match status" value="1"/>
</dbReference>
<comment type="caution">
    <text evidence="1">The sequence shown here is derived from an EMBL/GenBank/DDBJ whole genome shotgun (WGS) entry which is preliminary data.</text>
</comment>
<reference evidence="1" key="1">
    <citation type="submission" date="2020-09" db="EMBL/GenBank/DDBJ databases">
        <title>Taishania pollutisoli gen. nov., sp. nov., Isolated from Tetrabromobisphenol A-Contaminated Soil.</title>
        <authorList>
            <person name="Chen Q."/>
        </authorList>
    </citation>
    <scope>NUCLEOTIDE SEQUENCE</scope>
    <source>
        <strain evidence="1">CZZ-1</strain>
    </source>
</reference>
<dbReference type="InterPro" id="IPR036249">
    <property type="entry name" value="Thioredoxin-like_sf"/>
</dbReference>
<dbReference type="NCBIfam" id="TIGR04019">
    <property type="entry name" value="B_thiol_YtxJ"/>
    <property type="match status" value="1"/>
</dbReference>
<dbReference type="EMBL" id="JACVEL010000005">
    <property type="protein sequence ID" value="MBC9812738.1"/>
    <property type="molecule type" value="Genomic_DNA"/>
</dbReference>
<proteinExistence type="predicted"/>
<evidence type="ECO:0000313" key="2">
    <source>
        <dbReference type="Proteomes" id="UP000652681"/>
    </source>
</evidence>
<sequence>MGFFSRSAAEVFPWEALTSEAQLQDVLNNDEEVVFIFKHSTRCNISSMAKSRFEREWKTPDFPFRLLYLDLLNYRSVSGKIEELTGVQHESPQLIVVKNGTVKYHKSHNAISAQESIEAVIN</sequence>
<dbReference type="Pfam" id="PF11009">
    <property type="entry name" value="BrxC"/>
    <property type="match status" value="1"/>
</dbReference>
<gene>
    <name evidence="1" type="primary">ytxJ</name>
    <name evidence="1" type="ORF">H9Y05_09670</name>
</gene>
<dbReference type="Gene3D" id="3.40.30.10">
    <property type="entry name" value="Glutaredoxin"/>
    <property type="match status" value="1"/>
</dbReference>
<dbReference type="AlphaFoldDB" id="A0A8J6PPY5"/>
<dbReference type="RefSeq" id="WP_163491510.1">
    <property type="nucleotide sequence ID" value="NZ_JACVEL010000005.1"/>
</dbReference>
<keyword evidence="2" id="KW-1185">Reference proteome</keyword>
<accession>A0A8J6PPY5</accession>
<protein>
    <submittedName>
        <fullName evidence="1">Bacillithiol system redox-active protein YtxJ</fullName>
    </submittedName>
</protein>
<organism evidence="1 2">
    <name type="scientific">Taishania pollutisoli</name>
    <dbReference type="NCBI Taxonomy" id="2766479"/>
    <lineage>
        <taxon>Bacteria</taxon>
        <taxon>Pseudomonadati</taxon>
        <taxon>Bacteroidota</taxon>
        <taxon>Flavobacteriia</taxon>
        <taxon>Flavobacteriales</taxon>
        <taxon>Crocinitomicaceae</taxon>
        <taxon>Taishania</taxon>
    </lineage>
</organism>
<dbReference type="InterPro" id="IPR022551">
    <property type="entry name" value="BrxC"/>
</dbReference>
<name>A0A8J6PPY5_9FLAO</name>